<comment type="caution">
    <text evidence="2">The sequence shown here is derived from an EMBL/GenBank/DDBJ whole genome shotgun (WGS) entry which is preliminary data.</text>
</comment>
<feature type="compositionally biased region" description="Basic residues" evidence="1">
    <location>
        <begin position="133"/>
        <end position="143"/>
    </location>
</feature>
<name>A0A158DNR6_9BURK</name>
<protein>
    <submittedName>
        <fullName evidence="2">Uncharacterized protein</fullName>
    </submittedName>
</protein>
<dbReference type="AlphaFoldDB" id="A0A158DNR6"/>
<accession>A0A158DNR6</accession>
<sequence>MICVTQDRHHQTARRTDRDTDVEVAVINDVVTVDRRVHERELLQRMHGRLHEERHEAELHAVFLLEAVLVLVAQIHDRRHVDFVERRQDGVGLLRFEQTLGDARAQTRHRHALFRTVLQPLISRCGRAHLRQRRLRGARRRGGGSRCGGLRSRRGSRSRSRSAERIALRDAAVAARARNLVGRNALLGQDLRRGRRCRTAGRCLRRGRSLCDSRFRDRRGLHFGVARSGDGGRRVACFGFGVDLRDEFVGGDDIAVVLDDLRQHASRRSRHFEHDFVGLDFDEDFVLGDSFTRLLLPLQHGRFRDRLGKLRNLDFYDSHFCIFLMRVCCTSSETGERRSPGLDQAILTSR</sequence>
<organism evidence="2 3">
    <name type="scientific">Caballeronia glebae</name>
    <dbReference type="NCBI Taxonomy" id="1777143"/>
    <lineage>
        <taxon>Bacteria</taxon>
        <taxon>Pseudomonadati</taxon>
        <taxon>Pseudomonadota</taxon>
        <taxon>Betaproteobacteria</taxon>
        <taxon>Burkholderiales</taxon>
        <taxon>Burkholderiaceae</taxon>
        <taxon>Caballeronia</taxon>
    </lineage>
</organism>
<evidence type="ECO:0000256" key="1">
    <source>
        <dbReference type="SAM" id="MobiDB-lite"/>
    </source>
</evidence>
<dbReference type="Proteomes" id="UP000054596">
    <property type="component" value="Unassembled WGS sequence"/>
</dbReference>
<evidence type="ECO:0000313" key="2">
    <source>
        <dbReference type="EMBL" id="SAK96215.1"/>
    </source>
</evidence>
<feature type="compositionally biased region" description="Basic residues" evidence="1">
    <location>
        <begin position="151"/>
        <end position="160"/>
    </location>
</feature>
<keyword evidence="3" id="KW-1185">Reference proteome</keyword>
<gene>
    <name evidence="2" type="ORF">AWB82_07008</name>
</gene>
<evidence type="ECO:0000313" key="3">
    <source>
        <dbReference type="Proteomes" id="UP000054596"/>
    </source>
</evidence>
<reference evidence="2" key="1">
    <citation type="submission" date="2016-01" db="EMBL/GenBank/DDBJ databases">
        <authorList>
            <person name="Peeters C."/>
        </authorList>
    </citation>
    <scope>NUCLEOTIDE SEQUENCE [LARGE SCALE GENOMIC DNA]</scope>
    <source>
        <strain evidence="2">LMG 29325</strain>
    </source>
</reference>
<dbReference type="EMBL" id="FCOJ02000105">
    <property type="protein sequence ID" value="SAK96215.1"/>
    <property type="molecule type" value="Genomic_DNA"/>
</dbReference>
<feature type="region of interest" description="Disordered" evidence="1">
    <location>
        <begin position="133"/>
        <end position="163"/>
    </location>
</feature>
<proteinExistence type="predicted"/>